<feature type="compositionally biased region" description="Acidic residues" evidence="2">
    <location>
        <begin position="221"/>
        <end position="242"/>
    </location>
</feature>
<sequence>MGKISRFRAEDTTDEEWESCLTSLLLGTQPIANFHVAAQFTDENLGIEIGNRVSGATVIAGTLVLRSSKSGTKNADMFDWANEAVLRQAQLAEELAALKLNHDKLERRVTEETAHFRALERARTEFESEHDSFFRDLLNEKKLKIRTQEQILSTARVDEAKLAALRAKARSGKSEVASRHPDAVGSSRKGKRKAESAADDADDDDVDEMDVDEQSVSPGDELSDVEQTTEDETASEPEPEPEPESKSKNPSRSWGGKKAGQGSPPSASKPATKSNKPPSSNRRGKSPVVAADDEDEEMPAPRALPFGRKPNPVPDPADEESTASES</sequence>
<protein>
    <submittedName>
        <fullName evidence="3">Uncharacterized protein</fullName>
    </submittedName>
</protein>
<dbReference type="PANTHER" id="PTHR42067">
    <property type="entry name" value="YALI0C15378P"/>
    <property type="match status" value="1"/>
</dbReference>
<keyword evidence="1" id="KW-0175">Coiled coil</keyword>
<dbReference type="SUPFAM" id="SSF58022">
    <property type="entry name" value="XRCC4, C-terminal oligomerization domain"/>
    <property type="match status" value="1"/>
</dbReference>
<evidence type="ECO:0000313" key="4">
    <source>
        <dbReference type="Proteomes" id="UP001430848"/>
    </source>
</evidence>
<evidence type="ECO:0000256" key="2">
    <source>
        <dbReference type="SAM" id="MobiDB-lite"/>
    </source>
</evidence>
<feature type="compositionally biased region" description="Low complexity" evidence="2">
    <location>
        <begin position="263"/>
        <end position="281"/>
    </location>
</feature>
<dbReference type="Proteomes" id="UP001430848">
    <property type="component" value="Unassembled WGS sequence"/>
</dbReference>
<feature type="coiled-coil region" evidence="1">
    <location>
        <begin position="81"/>
        <end position="122"/>
    </location>
</feature>
<reference evidence="3 4" key="1">
    <citation type="submission" date="2024-02" db="EMBL/GenBank/DDBJ databases">
        <title>De novo assembly and annotation of 12 fungi associated with fruit tree decline syndrome in Ontario, Canada.</title>
        <authorList>
            <person name="Sulman M."/>
            <person name="Ellouze W."/>
            <person name="Ilyukhin E."/>
        </authorList>
    </citation>
    <scope>NUCLEOTIDE SEQUENCE [LARGE SCALE GENOMIC DNA]</scope>
    <source>
        <strain evidence="3 4">M169</strain>
    </source>
</reference>
<feature type="compositionally biased region" description="Acidic residues" evidence="2">
    <location>
        <begin position="197"/>
        <end position="213"/>
    </location>
</feature>
<feature type="region of interest" description="Disordered" evidence="2">
    <location>
        <begin position="168"/>
        <end position="326"/>
    </location>
</feature>
<evidence type="ECO:0000256" key="1">
    <source>
        <dbReference type="SAM" id="Coils"/>
    </source>
</evidence>
<dbReference type="EMBL" id="JAKNSF020000066">
    <property type="protein sequence ID" value="KAK7722116.1"/>
    <property type="molecule type" value="Genomic_DNA"/>
</dbReference>
<comment type="caution">
    <text evidence="3">The sequence shown here is derived from an EMBL/GenBank/DDBJ whole genome shotgun (WGS) entry which is preliminary data.</text>
</comment>
<name>A0ABR1P091_DIAER</name>
<proteinExistence type="predicted"/>
<feature type="compositionally biased region" description="Basic and acidic residues" evidence="2">
    <location>
        <begin position="172"/>
        <end position="182"/>
    </location>
</feature>
<keyword evidence="4" id="KW-1185">Reference proteome</keyword>
<gene>
    <name evidence="3" type="ORF">SLS63_009258</name>
</gene>
<evidence type="ECO:0000313" key="3">
    <source>
        <dbReference type="EMBL" id="KAK7722116.1"/>
    </source>
</evidence>
<organism evidence="3 4">
    <name type="scientific">Diaporthe eres</name>
    <name type="common">Phomopsis oblonga</name>
    <dbReference type="NCBI Taxonomy" id="83184"/>
    <lineage>
        <taxon>Eukaryota</taxon>
        <taxon>Fungi</taxon>
        <taxon>Dikarya</taxon>
        <taxon>Ascomycota</taxon>
        <taxon>Pezizomycotina</taxon>
        <taxon>Sordariomycetes</taxon>
        <taxon>Sordariomycetidae</taxon>
        <taxon>Diaporthales</taxon>
        <taxon>Diaporthaceae</taxon>
        <taxon>Diaporthe</taxon>
        <taxon>Diaporthe eres species complex</taxon>
    </lineage>
</organism>
<accession>A0ABR1P091</accession>
<dbReference type="PANTHER" id="PTHR42067:SF1">
    <property type="entry name" value="MITOTIC APPARATUS PROTEIN P62"/>
    <property type="match status" value="1"/>
</dbReference>
<feature type="compositionally biased region" description="Acidic residues" evidence="2">
    <location>
        <begin position="316"/>
        <end position="326"/>
    </location>
</feature>